<evidence type="ECO:0000256" key="7">
    <source>
        <dbReference type="ARBA" id="ARBA00023136"/>
    </source>
</evidence>
<evidence type="ECO:0000256" key="8">
    <source>
        <dbReference type="SAM" id="Phobius"/>
    </source>
</evidence>
<keyword evidence="3" id="KW-0813">Transport</keyword>
<feature type="domain" description="V-ATPase proteolipid subunit C-like" evidence="9">
    <location>
        <begin position="1"/>
        <end position="56"/>
    </location>
</feature>
<feature type="transmembrane region" description="Helical" evidence="8">
    <location>
        <begin position="31"/>
        <end position="57"/>
    </location>
</feature>
<name>X1URQ6_9ZZZZ</name>
<accession>X1URQ6</accession>
<evidence type="ECO:0000256" key="3">
    <source>
        <dbReference type="ARBA" id="ARBA00022448"/>
    </source>
</evidence>
<dbReference type="InterPro" id="IPR035921">
    <property type="entry name" value="F/V-ATP_Csub_sf"/>
</dbReference>
<dbReference type="EMBL" id="BARW01035410">
    <property type="protein sequence ID" value="GAJ20164.1"/>
    <property type="molecule type" value="Genomic_DNA"/>
</dbReference>
<dbReference type="PRINTS" id="PR00122">
    <property type="entry name" value="VACATPASE"/>
</dbReference>
<protein>
    <recommendedName>
        <fullName evidence="9">V-ATPase proteolipid subunit C-like domain-containing protein</fullName>
    </recommendedName>
</protein>
<reference evidence="10" key="1">
    <citation type="journal article" date="2014" name="Front. Microbiol.">
        <title>High frequency of phylogenetically diverse reductive dehalogenase-homologous genes in deep subseafloor sedimentary metagenomes.</title>
        <authorList>
            <person name="Kawai M."/>
            <person name="Futagami T."/>
            <person name="Toyoda A."/>
            <person name="Takaki Y."/>
            <person name="Nishi S."/>
            <person name="Hori S."/>
            <person name="Arai W."/>
            <person name="Tsubouchi T."/>
            <person name="Morono Y."/>
            <person name="Uchiyama I."/>
            <person name="Ito T."/>
            <person name="Fujiyama A."/>
            <person name="Inagaki F."/>
            <person name="Takami H."/>
        </authorList>
    </citation>
    <scope>NUCLEOTIDE SEQUENCE</scope>
    <source>
        <strain evidence="10">Expedition CK06-06</strain>
    </source>
</reference>
<dbReference type="GO" id="GO:0046961">
    <property type="term" value="F:proton-transporting ATPase activity, rotational mechanism"/>
    <property type="evidence" value="ECO:0007669"/>
    <property type="project" value="InterPro"/>
</dbReference>
<evidence type="ECO:0000256" key="6">
    <source>
        <dbReference type="ARBA" id="ARBA00023065"/>
    </source>
</evidence>
<gene>
    <name evidence="10" type="ORF">S12H4_55234</name>
</gene>
<dbReference type="AlphaFoldDB" id="X1URQ6"/>
<dbReference type="Gene3D" id="1.20.120.610">
    <property type="entry name" value="lithium bound rotor ring of v- atpase"/>
    <property type="match status" value="1"/>
</dbReference>
<evidence type="ECO:0000313" key="10">
    <source>
        <dbReference type="EMBL" id="GAJ20164.1"/>
    </source>
</evidence>
<keyword evidence="7 8" id="KW-0472">Membrane</keyword>
<dbReference type="InterPro" id="IPR002379">
    <property type="entry name" value="ATPase_proteolipid_c-like_dom"/>
</dbReference>
<evidence type="ECO:0000256" key="1">
    <source>
        <dbReference type="ARBA" id="ARBA00004141"/>
    </source>
</evidence>
<evidence type="ECO:0000256" key="2">
    <source>
        <dbReference type="ARBA" id="ARBA00007296"/>
    </source>
</evidence>
<comment type="caution">
    <text evidence="10">The sequence shown here is derived from an EMBL/GenBank/DDBJ whole genome shotgun (WGS) entry which is preliminary data.</text>
</comment>
<keyword evidence="5 8" id="KW-1133">Transmembrane helix</keyword>
<keyword evidence="6" id="KW-0406">Ion transport</keyword>
<dbReference type="CDD" id="cd18120">
    <property type="entry name" value="ATP-synt_Vo_Ao_c"/>
    <property type="match status" value="1"/>
</dbReference>
<proteinExistence type="inferred from homology"/>
<evidence type="ECO:0000256" key="5">
    <source>
        <dbReference type="ARBA" id="ARBA00022989"/>
    </source>
</evidence>
<comment type="subcellular location">
    <subcellularLocation>
        <location evidence="1">Membrane</location>
        <topology evidence="1">Multi-pass membrane protein</topology>
    </subcellularLocation>
</comment>
<dbReference type="GO" id="GO:0033179">
    <property type="term" value="C:proton-transporting V-type ATPase, V0 domain"/>
    <property type="evidence" value="ECO:0007669"/>
    <property type="project" value="InterPro"/>
</dbReference>
<dbReference type="Pfam" id="PF00137">
    <property type="entry name" value="ATP-synt_C"/>
    <property type="match status" value="1"/>
</dbReference>
<comment type="similarity">
    <text evidence="2">Belongs to the V-ATPase proteolipid subunit family.</text>
</comment>
<dbReference type="InterPro" id="IPR000245">
    <property type="entry name" value="ATPase_proteolipid_csu"/>
</dbReference>
<dbReference type="SUPFAM" id="SSF81333">
    <property type="entry name" value="F1F0 ATP synthase subunit C"/>
    <property type="match status" value="1"/>
</dbReference>
<evidence type="ECO:0000256" key="4">
    <source>
        <dbReference type="ARBA" id="ARBA00022692"/>
    </source>
</evidence>
<evidence type="ECO:0000259" key="9">
    <source>
        <dbReference type="Pfam" id="PF00137"/>
    </source>
</evidence>
<organism evidence="10">
    <name type="scientific">marine sediment metagenome</name>
    <dbReference type="NCBI Taxonomy" id="412755"/>
    <lineage>
        <taxon>unclassified sequences</taxon>
        <taxon>metagenomes</taxon>
        <taxon>ecological metagenomes</taxon>
    </lineage>
</organism>
<keyword evidence="4 8" id="KW-0812">Transmembrane</keyword>
<sequence length="60" mass="6042">LAVGLACLASGYAVARIGSAGLGTVSEKPELTGRVLVFLGLAEGIAIYGLIIAIMILNKL</sequence>
<feature type="non-terminal residue" evidence="10">
    <location>
        <position position="1"/>
    </location>
</feature>